<sequence>MPISPMDETLAHQTPETFDQVATSDRNFYDRYYFNLHSEDGNTFVVLGIGQYPNLGTTDAFALIVRDGKQHVLRCSRELGTDRSDTRVGPFGVDVVEPLQSLRFFCEQNDHEISFDLTFTGHGPAVEEPRTFLRKGPRVTMDTSRYTQMGRWNGTLNLKGDVIEVNEKDWLGIRDHSWGIRPIGEAEPLGIRINEYMNNFGFFHIFVPIQFKDFQLKVFIEENADGSLIVEECVKIDSHAKGGAVHQLGKPNHQVNYASGSRELASGELRFEDENGEPLVVKFTPHNCACLAAGTGYVATPEWTHGAYQGKFKLEAVEFDVGSDEQRGGLGPLYEHIGRFELSTGEVGYGMFENLSVGSHSKYGFDSFEAVAP</sequence>
<dbReference type="EMBL" id="SHNO01000001">
    <property type="protein sequence ID" value="MCX2976467.1"/>
    <property type="molecule type" value="Genomic_DNA"/>
</dbReference>
<gene>
    <name evidence="1" type="ORF">EYC82_03765</name>
</gene>
<dbReference type="RefSeq" id="WP_279248218.1">
    <property type="nucleotide sequence ID" value="NZ_SHNO01000001.1"/>
</dbReference>
<comment type="caution">
    <text evidence="1">The sequence shown here is derived from an EMBL/GenBank/DDBJ whole genome shotgun (WGS) entry which is preliminary data.</text>
</comment>
<proteinExistence type="predicted"/>
<name>A0ABT3T2H5_9GAMM</name>
<accession>A0ABT3T2H5</accession>
<organism evidence="1 2">
    <name type="scientific">Candidatus Marimicrobium litorale</name>
    <dbReference type="NCBI Taxonomy" id="2518991"/>
    <lineage>
        <taxon>Bacteria</taxon>
        <taxon>Pseudomonadati</taxon>
        <taxon>Pseudomonadota</taxon>
        <taxon>Gammaproteobacteria</taxon>
        <taxon>Cellvibrionales</taxon>
        <taxon>Halieaceae</taxon>
        <taxon>Marimicrobium</taxon>
    </lineage>
</organism>
<evidence type="ECO:0000313" key="2">
    <source>
        <dbReference type="Proteomes" id="UP001143304"/>
    </source>
</evidence>
<evidence type="ECO:0000313" key="1">
    <source>
        <dbReference type="EMBL" id="MCX2976467.1"/>
    </source>
</evidence>
<protein>
    <submittedName>
        <fullName evidence="1">Uncharacterized protein</fullName>
    </submittedName>
</protein>
<dbReference type="SUPFAM" id="SSF159245">
    <property type="entry name" value="AttH-like"/>
    <property type="match status" value="1"/>
</dbReference>
<keyword evidence="2" id="KW-1185">Reference proteome</keyword>
<reference evidence="1" key="1">
    <citation type="submission" date="2019-02" db="EMBL/GenBank/DDBJ databases">
        <authorList>
            <person name="Li S.-H."/>
        </authorList>
    </citation>
    <scope>NUCLEOTIDE SEQUENCE</scope>
    <source>
        <strain evidence="1">IMCC11814</strain>
    </source>
</reference>
<dbReference type="Proteomes" id="UP001143304">
    <property type="component" value="Unassembled WGS sequence"/>
</dbReference>